<name>A0A918ZRY2_9ACTN</name>
<keyword evidence="3" id="KW-1185">Reference proteome</keyword>
<evidence type="ECO:0000313" key="3">
    <source>
        <dbReference type="Proteomes" id="UP000641386"/>
    </source>
</evidence>
<gene>
    <name evidence="2" type="ORF">GCM10014715_20650</name>
</gene>
<feature type="compositionally biased region" description="Basic and acidic residues" evidence="1">
    <location>
        <begin position="43"/>
        <end position="54"/>
    </location>
</feature>
<evidence type="ECO:0000256" key="1">
    <source>
        <dbReference type="SAM" id="MobiDB-lite"/>
    </source>
</evidence>
<evidence type="ECO:0000313" key="2">
    <source>
        <dbReference type="EMBL" id="GHE66899.1"/>
    </source>
</evidence>
<dbReference type="AlphaFoldDB" id="A0A918ZRY2"/>
<dbReference type="Proteomes" id="UP000641386">
    <property type="component" value="Unassembled WGS sequence"/>
</dbReference>
<accession>A0A918ZRY2</accession>
<sequence length="54" mass="6200">MIAFWDADPLRLLCKLRARVSGLWAYELLRAANPPDRLYGSGETREVSHKETEP</sequence>
<proteinExistence type="predicted"/>
<reference evidence="2" key="2">
    <citation type="submission" date="2020-09" db="EMBL/GenBank/DDBJ databases">
        <authorList>
            <person name="Sun Q."/>
            <person name="Ohkuma M."/>
        </authorList>
    </citation>
    <scope>NUCLEOTIDE SEQUENCE</scope>
    <source>
        <strain evidence="2">JCM 3302</strain>
    </source>
</reference>
<organism evidence="2 3">
    <name type="scientific">Streptomyces spiralis</name>
    <dbReference type="NCBI Taxonomy" id="66376"/>
    <lineage>
        <taxon>Bacteria</taxon>
        <taxon>Bacillati</taxon>
        <taxon>Actinomycetota</taxon>
        <taxon>Actinomycetes</taxon>
        <taxon>Kitasatosporales</taxon>
        <taxon>Streptomycetaceae</taxon>
        <taxon>Streptomyces</taxon>
    </lineage>
</organism>
<comment type="caution">
    <text evidence="2">The sequence shown here is derived from an EMBL/GenBank/DDBJ whole genome shotgun (WGS) entry which is preliminary data.</text>
</comment>
<reference evidence="2" key="1">
    <citation type="journal article" date="2014" name="Int. J. Syst. Evol. Microbiol.">
        <title>Complete genome sequence of Corynebacterium casei LMG S-19264T (=DSM 44701T), isolated from a smear-ripened cheese.</title>
        <authorList>
            <consortium name="US DOE Joint Genome Institute (JGI-PGF)"/>
            <person name="Walter F."/>
            <person name="Albersmeier A."/>
            <person name="Kalinowski J."/>
            <person name="Ruckert C."/>
        </authorList>
    </citation>
    <scope>NUCLEOTIDE SEQUENCE</scope>
    <source>
        <strain evidence="2">JCM 3302</strain>
    </source>
</reference>
<dbReference type="EMBL" id="BNBC01000007">
    <property type="protein sequence ID" value="GHE66899.1"/>
    <property type="molecule type" value="Genomic_DNA"/>
</dbReference>
<feature type="region of interest" description="Disordered" evidence="1">
    <location>
        <begin position="34"/>
        <end position="54"/>
    </location>
</feature>
<protein>
    <submittedName>
        <fullName evidence="2">Uncharacterized protein</fullName>
    </submittedName>
</protein>